<dbReference type="EMBL" id="VSSQ01071967">
    <property type="protein sequence ID" value="MPN23455.1"/>
    <property type="molecule type" value="Genomic_DNA"/>
</dbReference>
<organism evidence="1">
    <name type="scientific">bioreactor metagenome</name>
    <dbReference type="NCBI Taxonomy" id="1076179"/>
    <lineage>
        <taxon>unclassified sequences</taxon>
        <taxon>metagenomes</taxon>
        <taxon>ecological metagenomes</taxon>
    </lineage>
</organism>
<gene>
    <name evidence="1" type="ORF">SDC9_170843</name>
</gene>
<evidence type="ECO:0000313" key="1">
    <source>
        <dbReference type="EMBL" id="MPN23455.1"/>
    </source>
</evidence>
<comment type="caution">
    <text evidence="1">The sequence shown here is derived from an EMBL/GenBank/DDBJ whole genome shotgun (WGS) entry which is preliminary data.</text>
</comment>
<sequence>MEFSNVAHKRGCRLVSPESAFAVQVETTRIVVAYISRSRIKQGIPDILGMRFGNKGDQFKQGVFSRTQHPELLQTKHLCKFKVHSLPGIIEVSMRSINHNIVFDSLYHTPFNISAPHQRFKRFKGQRMMRDYKVASQ</sequence>
<dbReference type="AlphaFoldDB" id="A0A645G9Y2"/>
<protein>
    <submittedName>
        <fullName evidence="1">Uncharacterized protein</fullName>
    </submittedName>
</protein>
<name>A0A645G9Y2_9ZZZZ</name>
<proteinExistence type="predicted"/>
<reference evidence="1" key="1">
    <citation type="submission" date="2019-08" db="EMBL/GenBank/DDBJ databases">
        <authorList>
            <person name="Kucharzyk K."/>
            <person name="Murdoch R.W."/>
            <person name="Higgins S."/>
            <person name="Loffler F."/>
        </authorList>
    </citation>
    <scope>NUCLEOTIDE SEQUENCE</scope>
</reference>
<accession>A0A645G9Y2</accession>